<dbReference type="AlphaFoldDB" id="A0A6A6S9B4"/>
<dbReference type="EMBL" id="MU006779">
    <property type="protein sequence ID" value="KAF2644170.1"/>
    <property type="molecule type" value="Genomic_DNA"/>
</dbReference>
<keyword evidence="5" id="KW-1185">Reference proteome</keyword>
<reference evidence="4" key="1">
    <citation type="journal article" date="2020" name="Stud. Mycol.">
        <title>101 Dothideomycetes genomes: a test case for predicting lifestyles and emergence of pathogens.</title>
        <authorList>
            <person name="Haridas S."/>
            <person name="Albert R."/>
            <person name="Binder M."/>
            <person name="Bloem J."/>
            <person name="Labutti K."/>
            <person name="Salamov A."/>
            <person name="Andreopoulos B."/>
            <person name="Baker S."/>
            <person name="Barry K."/>
            <person name="Bills G."/>
            <person name="Bluhm B."/>
            <person name="Cannon C."/>
            <person name="Castanera R."/>
            <person name="Culley D."/>
            <person name="Daum C."/>
            <person name="Ezra D."/>
            <person name="Gonzalez J."/>
            <person name="Henrissat B."/>
            <person name="Kuo A."/>
            <person name="Liang C."/>
            <person name="Lipzen A."/>
            <person name="Lutzoni F."/>
            <person name="Magnuson J."/>
            <person name="Mondo S."/>
            <person name="Nolan M."/>
            <person name="Ohm R."/>
            <person name="Pangilinan J."/>
            <person name="Park H.-J."/>
            <person name="Ramirez L."/>
            <person name="Alfaro M."/>
            <person name="Sun H."/>
            <person name="Tritt A."/>
            <person name="Yoshinaga Y."/>
            <person name="Zwiers L.-H."/>
            <person name="Turgeon B."/>
            <person name="Goodwin S."/>
            <person name="Spatafora J."/>
            <person name="Crous P."/>
            <person name="Grigoriev I."/>
        </authorList>
    </citation>
    <scope>NUCLEOTIDE SEQUENCE</scope>
    <source>
        <strain evidence="4">CBS 473.64</strain>
    </source>
</reference>
<dbReference type="Proteomes" id="UP000799753">
    <property type="component" value="Unassembled WGS sequence"/>
</dbReference>
<feature type="region of interest" description="Disordered" evidence="1">
    <location>
        <begin position="300"/>
        <end position="343"/>
    </location>
</feature>
<protein>
    <recommendedName>
        <fullName evidence="6">Mid2 domain-containing protein</fullName>
    </recommendedName>
</protein>
<evidence type="ECO:0000256" key="2">
    <source>
        <dbReference type="SAM" id="Phobius"/>
    </source>
</evidence>
<feature type="region of interest" description="Disordered" evidence="1">
    <location>
        <begin position="383"/>
        <end position="413"/>
    </location>
</feature>
<name>A0A6A6S9B4_9PLEO</name>
<evidence type="ECO:0000313" key="5">
    <source>
        <dbReference type="Proteomes" id="UP000799753"/>
    </source>
</evidence>
<feature type="transmembrane region" description="Helical" evidence="2">
    <location>
        <begin position="167"/>
        <end position="193"/>
    </location>
</feature>
<evidence type="ECO:0000313" key="4">
    <source>
        <dbReference type="EMBL" id="KAF2644170.1"/>
    </source>
</evidence>
<feature type="chain" id="PRO_5025488381" description="Mid2 domain-containing protein" evidence="3">
    <location>
        <begin position="21"/>
        <end position="449"/>
    </location>
</feature>
<keyword evidence="2" id="KW-1133">Transmembrane helix</keyword>
<organism evidence="4 5">
    <name type="scientific">Massarina eburnea CBS 473.64</name>
    <dbReference type="NCBI Taxonomy" id="1395130"/>
    <lineage>
        <taxon>Eukaryota</taxon>
        <taxon>Fungi</taxon>
        <taxon>Dikarya</taxon>
        <taxon>Ascomycota</taxon>
        <taxon>Pezizomycotina</taxon>
        <taxon>Dothideomycetes</taxon>
        <taxon>Pleosporomycetidae</taxon>
        <taxon>Pleosporales</taxon>
        <taxon>Massarineae</taxon>
        <taxon>Massarinaceae</taxon>
        <taxon>Massarina</taxon>
    </lineage>
</organism>
<feature type="region of interest" description="Disordered" evidence="1">
    <location>
        <begin position="201"/>
        <end position="285"/>
    </location>
</feature>
<feature type="region of interest" description="Disordered" evidence="1">
    <location>
        <begin position="121"/>
        <end position="161"/>
    </location>
</feature>
<feature type="compositionally biased region" description="Polar residues" evidence="1">
    <location>
        <begin position="276"/>
        <end position="285"/>
    </location>
</feature>
<keyword evidence="2" id="KW-0472">Membrane</keyword>
<keyword evidence="3" id="KW-0732">Signal</keyword>
<proteinExistence type="predicted"/>
<keyword evidence="2" id="KW-0812">Transmembrane</keyword>
<accession>A0A6A6S9B4</accession>
<sequence length="449" mass="49133">MMQFPAFVLLWAVSIALGWAAPASPLITPAPTADEVQLRQRQDSINLGSLAGVLITAVPPSLLSLAETNLPALSRLLWSEFLDDNTPSWFTALPTDVQQYLSGQFGPSTAASNSATASTASTSVSSSSPLLPESSATRTSAPTASTTSATSQLDEPQQDDHKHGLPLWAKVLIGVLVPLFVLGLIALVLLCCWRRRLRRRRAARAQSRTPTPAFISSSHRSRPHENQHSPLRGGYLSHPNTNRHSRRISSNSDGFRNSVGGPSYENIPPPPVTGTHARNSRQSSESLQLFKEAHDPLRHSYDNVASLPPPPRSPERSREFNHQGSPVASHSVPAPNHNGGTMNKVERPSPFFNQGIYAGSFNPYSNPLRMEDDSPFEDPQTPYTAGHVGGHESSWPMDADGQSTDRRQSIPRKPLPHSVYDRCPYYVRRCLLSIACPQFPCSRFSILHQ</sequence>
<feature type="signal peptide" evidence="3">
    <location>
        <begin position="1"/>
        <end position="20"/>
    </location>
</feature>
<feature type="compositionally biased region" description="Polar residues" evidence="1">
    <location>
        <begin position="206"/>
        <end position="218"/>
    </location>
</feature>
<feature type="compositionally biased region" description="Low complexity" evidence="1">
    <location>
        <begin position="121"/>
        <end position="151"/>
    </location>
</feature>
<evidence type="ECO:0000256" key="3">
    <source>
        <dbReference type="SAM" id="SignalP"/>
    </source>
</evidence>
<gene>
    <name evidence="4" type="ORF">P280DRAFT_505019</name>
</gene>
<dbReference type="OrthoDB" id="5419608at2759"/>
<evidence type="ECO:0000256" key="1">
    <source>
        <dbReference type="SAM" id="MobiDB-lite"/>
    </source>
</evidence>
<evidence type="ECO:0008006" key="6">
    <source>
        <dbReference type="Google" id="ProtNLM"/>
    </source>
</evidence>